<dbReference type="RefSeq" id="WP_338013808.1">
    <property type="nucleotide sequence ID" value="NZ_AWQQ01000020.1"/>
</dbReference>
<dbReference type="AlphaFoldDB" id="A0A2C6MIX4"/>
<evidence type="ECO:0008006" key="4">
    <source>
        <dbReference type="Google" id="ProtNLM"/>
    </source>
</evidence>
<gene>
    <name evidence="2" type="ORF">P378_03240</name>
</gene>
<organism evidence="2 3">
    <name type="scientific">Desulforamulus profundi</name>
    <dbReference type="NCBI Taxonomy" id="1383067"/>
    <lineage>
        <taxon>Bacteria</taxon>
        <taxon>Bacillati</taxon>
        <taxon>Bacillota</taxon>
        <taxon>Clostridia</taxon>
        <taxon>Eubacteriales</taxon>
        <taxon>Peptococcaceae</taxon>
        <taxon>Desulforamulus</taxon>
    </lineage>
</organism>
<keyword evidence="1" id="KW-0472">Membrane</keyword>
<dbReference type="Proteomes" id="UP000222564">
    <property type="component" value="Unassembled WGS sequence"/>
</dbReference>
<dbReference type="EMBL" id="AWQQ01000020">
    <property type="protein sequence ID" value="PHJ39436.1"/>
    <property type="molecule type" value="Genomic_DNA"/>
</dbReference>
<keyword evidence="1" id="KW-0812">Transmembrane</keyword>
<evidence type="ECO:0000256" key="1">
    <source>
        <dbReference type="SAM" id="Phobius"/>
    </source>
</evidence>
<proteinExistence type="predicted"/>
<evidence type="ECO:0000313" key="3">
    <source>
        <dbReference type="Proteomes" id="UP000222564"/>
    </source>
</evidence>
<accession>A0A2C6MIX4</accession>
<keyword evidence="3" id="KW-1185">Reference proteome</keyword>
<comment type="caution">
    <text evidence="2">The sequence shown here is derived from an EMBL/GenBank/DDBJ whole genome shotgun (WGS) entry which is preliminary data.</text>
</comment>
<feature type="transmembrane region" description="Helical" evidence="1">
    <location>
        <begin position="37"/>
        <end position="58"/>
    </location>
</feature>
<protein>
    <recommendedName>
        <fullName evidence="4">Permease</fullName>
    </recommendedName>
</protein>
<name>A0A2C6MIX4_9FIRM</name>
<sequence length="116" mass="12039">MFTIMLIVGISLALLSPETISEIMGAKSGWAGMPAGLAIGSVTLIPPFVAFPLAAALLKAGAGYPQIAAFVSTVMAVGVVTLPAEIKYLDKRTAILRNGLFFLVATLFSLIIGQVM</sequence>
<keyword evidence="1" id="KW-1133">Transmembrane helix</keyword>
<feature type="transmembrane region" description="Helical" evidence="1">
    <location>
        <begin position="67"/>
        <end position="89"/>
    </location>
</feature>
<evidence type="ECO:0000313" key="2">
    <source>
        <dbReference type="EMBL" id="PHJ39436.1"/>
    </source>
</evidence>
<reference evidence="2 3" key="1">
    <citation type="submission" date="2013-09" db="EMBL/GenBank/DDBJ databases">
        <title>Biodegradation of hydrocarbons in the deep terrestrial subsurface : characterization of a microbial consortium composed of two Desulfotomaculum species originating from a deep geological formation.</title>
        <authorList>
            <person name="Aullo T."/>
            <person name="Berlendis S."/>
            <person name="Lascourreges J.-F."/>
            <person name="Dessort D."/>
            <person name="Saint-Laurent S."/>
            <person name="Schraauwers B."/>
            <person name="Mas J."/>
            <person name="Magot M."/>
            <person name="Ranchou-Peyruse A."/>
        </authorList>
    </citation>
    <scope>NUCLEOTIDE SEQUENCE [LARGE SCALE GENOMIC DNA]</scope>
    <source>
        <strain evidence="2 3">Bs107</strain>
    </source>
</reference>
<feature type="transmembrane region" description="Helical" evidence="1">
    <location>
        <begin position="95"/>
        <end position="113"/>
    </location>
</feature>